<comment type="similarity">
    <text evidence="5">Belongs to the SFH family.</text>
</comment>
<dbReference type="CDD" id="cd00170">
    <property type="entry name" value="SEC14"/>
    <property type="match status" value="1"/>
</dbReference>
<feature type="domain" description="CRAL-TRIO" evidence="6">
    <location>
        <begin position="108"/>
        <end position="183"/>
    </location>
</feature>
<dbReference type="Gene3D" id="3.40.525.10">
    <property type="entry name" value="CRAL-TRIO lipid binding domain"/>
    <property type="match status" value="2"/>
</dbReference>
<dbReference type="SMART" id="SM01100">
    <property type="entry name" value="CRAL_TRIO_N"/>
    <property type="match status" value="1"/>
</dbReference>
<evidence type="ECO:0000256" key="2">
    <source>
        <dbReference type="ARBA" id="ARBA00004395"/>
    </source>
</evidence>
<feature type="domain" description="EAL" evidence="7">
    <location>
        <begin position="1"/>
        <end position="48"/>
    </location>
</feature>
<protein>
    <recommendedName>
        <fullName evidence="9">CRAL-TRIO domain-containing protein</fullName>
    </recommendedName>
</protein>
<evidence type="ECO:0000313" key="8">
    <source>
        <dbReference type="EMBL" id="SPC98664.1"/>
    </source>
</evidence>
<dbReference type="PROSITE" id="PS50191">
    <property type="entry name" value="CRAL_TRIO"/>
    <property type="match status" value="1"/>
</dbReference>
<evidence type="ECO:0000256" key="3">
    <source>
        <dbReference type="ARBA" id="ARBA00022927"/>
    </source>
</evidence>
<gene>
    <name evidence="8" type="ORF">FSB_LOCUS26546</name>
</gene>
<dbReference type="SUPFAM" id="SSF46938">
    <property type="entry name" value="CRAL/TRIO N-terminal domain"/>
    <property type="match status" value="1"/>
</dbReference>
<dbReference type="InterPro" id="IPR036273">
    <property type="entry name" value="CRAL/TRIO_N_dom_sf"/>
</dbReference>
<evidence type="ECO:0000256" key="1">
    <source>
        <dbReference type="ARBA" id="ARBA00004202"/>
    </source>
</evidence>
<evidence type="ECO:0008006" key="9">
    <source>
        <dbReference type="Google" id="ProtNLM"/>
    </source>
</evidence>
<sequence>MQIVLEGVHDPKDERVVENFRKLLFVDGQLLGKPNDYHTLLRFLRMRDFDISKSRDMFVNYLKWREDFGVDAIPKEFKFEEHAEVEKYYPHGYHGVDKCGRPVYIERIGMVDLNSLLQTLNKLFIINAGSGFRMLWKAIRTFLDARTMAKIHVLGYNYSSNLLEDIDPSSLPTFLGGNCTCSDYGGCLLSDKGPWNNPEIIEMLQSVSPSEDAYDNGENSGVISEDAFEQNIGINANFYLYLTLCLMASKLALVIF</sequence>
<dbReference type="InterPro" id="IPR051026">
    <property type="entry name" value="PI/PC_transfer"/>
</dbReference>
<dbReference type="EMBL" id="OIVN01001890">
    <property type="protein sequence ID" value="SPC98664.1"/>
    <property type="molecule type" value="Genomic_DNA"/>
</dbReference>
<dbReference type="SMART" id="SM00516">
    <property type="entry name" value="SEC14"/>
    <property type="match status" value="1"/>
</dbReference>
<dbReference type="InterPro" id="IPR001251">
    <property type="entry name" value="CRAL-TRIO_dom"/>
</dbReference>
<dbReference type="InterPro" id="IPR011074">
    <property type="entry name" value="CRAL/TRIO_N_dom"/>
</dbReference>
<accession>A0A2N9GHM0</accession>
<comment type="subcellular location">
    <subcellularLocation>
        <location evidence="1">Cell membrane</location>
        <topology evidence="1">Peripheral membrane protein</topology>
    </subcellularLocation>
    <subcellularLocation>
        <location evidence="2">Golgi apparatus membrane</location>
        <topology evidence="2">Peripheral membrane protein</topology>
    </subcellularLocation>
</comment>
<dbReference type="GO" id="GO:0000139">
    <property type="term" value="C:Golgi membrane"/>
    <property type="evidence" value="ECO:0007669"/>
    <property type="project" value="UniProtKB-SubCell"/>
</dbReference>
<keyword evidence="3" id="KW-0653">Protein transport</keyword>
<dbReference type="PROSITE" id="PS50883">
    <property type="entry name" value="EAL"/>
    <property type="match status" value="1"/>
</dbReference>
<name>A0A2N9GHM0_FAGSY</name>
<evidence type="ECO:0000259" key="6">
    <source>
        <dbReference type="PROSITE" id="PS50191"/>
    </source>
</evidence>
<dbReference type="InterPro" id="IPR036865">
    <property type="entry name" value="CRAL-TRIO_dom_sf"/>
</dbReference>
<dbReference type="AlphaFoldDB" id="A0A2N9GHM0"/>
<reference evidence="8" key="1">
    <citation type="submission" date="2018-02" db="EMBL/GenBank/DDBJ databases">
        <authorList>
            <person name="Cohen D.B."/>
            <person name="Kent A.D."/>
        </authorList>
    </citation>
    <scope>NUCLEOTIDE SEQUENCE</scope>
</reference>
<organism evidence="8">
    <name type="scientific">Fagus sylvatica</name>
    <name type="common">Beechnut</name>
    <dbReference type="NCBI Taxonomy" id="28930"/>
    <lineage>
        <taxon>Eukaryota</taxon>
        <taxon>Viridiplantae</taxon>
        <taxon>Streptophyta</taxon>
        <taxon>Embryophyta</taxon>
        <taxon>Tracheophyta</taxon>
        <taxon>Spermatophyta</taxon>
        <taxon>Magnoliopsida</taxon>
        <taxon>eudicotyledons</taxon>
        <taxon>Gunneridae</taxon>
        <taxon>Pentapetalae</taxon>
        <taxon>rosids</taxon>
        <taxon>fabids</taxon>
        <taxon>Fagales</taxon>
        <taxon>Fagaceae</taxon>
        <taxon>Fagus</taxon>
    </lineage>
</organism>
<dbReference type="Gene3D" id="1.10.8.20">
    <property type="entry name" value="N-terminal domain of phosphatidylinositol transfer protein sec14p"/>
    <property type="match status" value="1"/>
</dbReference>
<dbReference type="GO" id="GO:0015031">
    <property type="term" value="P:protein transport"/>
    <property type="evidence" value="ECO:0007669"/>
    <property type="project" value="UniProtKB-KW"/>
</dbReference>
<dbReference type="GO" id="GO:0005886">
    <property type="term" value="C:plasma membrane"/>
    <property type="evidence" value="ECO:0007669"/>
    <property type="project" value="UniProtKB-SubCell"/>
</dbReference>
<dbReference type="PANTHER" id="PTHR45657">
    <property type="entry name" value="CRAL-TRIO DOMAIN-CONTAINING PROTEIN YKL091C-RELATED"/>
    <property type="match status" value="1"/>
</dbReference>
<proteinExistence type="inferred from homology"/>
<dbReference type="PANTHER" id="PTHR45657:SF50">
    <property type="entry name" value="PHOSPHATIDYLINOSITOL_PHOSPHATIDYLCHOLINE TRANSFER PROTEIN SFH11"/>
    <property type="match status" value="1"/>
</dbReference>
<dbReference type="Pfam" id="PF00650">
    <property type="entry name" value="CRAL_TRIO"/>
    <property type="match status" value="1"/>
</dbReference>
<evidence type="ECO:0000256" key="5">
    <source>
        <dbReference type="ARBA" id="ARBA00038020"/>
    </source>
</evidence>
<dbReference type="SUPFAM" id="SSF52087">
    <property type="entry name" value="CRAL/TRIO domain"/>
    <property type="match status" value="1"/>
</dbReference>
<evidence type="ECO:0000259" key="7">
    <source>
        <dbReference type="PROSITE" id="PS50883"/>
    </source>
</evidence>
<keyword evidence="4" id="KW-0333">Golgi apparatus</keyword>
<dbReference type="InterPro" id="IPR001633">
    <property type="entry name" value="EAL_dom"/>
</dbReference>
<keyword evidence="3" id="KW-0813">Transport</keyword>
<evidence type="ECO:0000256" key="4">
    <source>
        <dbReference type="ARBA" id="ARBA00023034"/>
    </source>
</evidence>